<sequence>MTQSTARSAESSWPRARILRNQHAGCKQQKVEEVEVEVEKKRRKTRRGIGSTFLSFILGRIYKAKRSRKKTLADGDDEGARAGCGHAHGAVVDPRVTRNFLQAQEVVDGTSIRRSSIPRVLVLIISIHNNQTSTHQHNKTTINHRYTIIHSSLYSTATTTTNNLIISTSTNTTSTKQNKTNTMASNATDFAIHYASFELPHLKRESMNAFSAASSRFHTPRTSLDNGKRTMPSTPALSRSNSKTRISSPKSSDSKERKAVHAEATYLALR</sequence>
<dbReference type="OMA" id="SWPRARI"/>
<protein>
    <submittedName>
        <fullName evidence="2">Uncharacterized protein</fullName>
    </submittedName>
</protein>
<comment type="caution">
    <text evidence="2">The sequence shown here is derived from an EMBL/GenBank/DDBJ whole genome shotgun (WGS) entry which is preliminary data.</text>
</comment>
<proteinExistence type="predicted"/>
<reference evidence="2 3" key="1">
    <citation type="submission" date="2014-02" db="EMBL/GenBank/DDBJ databases">
        <title>The Genome Sequence of Trichophyton interdigitale MR816.</title>
        <authorList>
            <consortium name="The Broad Institute Genomics Platform"/>
            <person name="Cuomo C.A."/>
            <person name="White T.C."/>
            <person name="Graser Y."/>
            <person name="Martinez-Rossi N."/>
            <person name="Heitman J."/>
            <person name="Young S.K."/>
            <person name="Zeng Q."/>
            <person name="Gargeya S."/>
            <person name="Abouelleil A."/>
            <person name="Alvarado L."/>
            <person name="Chapman S.B."/>
            <person name="Gainer-Dewar J."/>
            <person name="Goldberg J."/>
            <person name="Griggs A."/>
            <person name="Gujja S."/>
            <person name="Hansen M."/>
            <person name="Howarth C."/>
            <person name="Imamovic A."/>
            <person name="Larimer J."/>
            <person name="Martinez D."/>
            <person name="Murphy C."/>
            <person name="Pearson M.D."/>
            <person name="Persinoti G."/>
            <person name="Poon T."/>
            <person name="Priest M."/>
            <person name="Roberts A.D."/>
            <person name="Saif S."/>
            <person name="Shea T.D."/>
            <person name="Sykes S.N."/>
            <person name="Wortman J."/>
            <person name="Nusbaum C."/>
            <person name="Birren B."/>
        </authorList>
    </citation>
    <scope>NUCLEOTIDE SEQUENCE [LARGE SCALE GENOMIC DNA]</scope>
    <source>
        <strain evidence="2 3">MR816</strain>
    </source>
</reference>
<keyword evidence="3" id="KW-1185">Reference proteome</keyword>
<evidence type="ECO:0000313" key="2">
    <source>
        <dbReference type="EMBL" id="KDB20302.1"/>
    </source>
</evidence>
<dbReference type="AlphaFoldDB" id="A0A059IYI6"/>
<evidence type="ECO:0000313" key="3">
    <source>
        <dbReference type="Proteomes" id="UP000024533"/>
    </source>
</evidence>
<organism evidence="2 3">
    <name type="scientific">Trichophyton interdigitale (strain MR816)</name>
    <dbReference type="NCBI Taxonomy" id="1215338"/>
    <lineage>
        <taxon>Eukaryota</taxon>
        <taxon>Fungi</taxon>
        <taxon>Dikarya</taxon>
        <taxon>Ascomycota</taxon>
        <taxon>Pezizomycotina</taxon>
        <taxon>Eurotiomycetes</taxon>
        <taxon>Eurotiomycetidae</taxon>
        <taxon>Onygenales</taxon>
        <taxon>Arthrodermataceae</taxon>
        <taxon>Trichophyton</taxon>
    </lineage>
</organism>
<feature type="compositionally biased region" description="Basic and acidic residues" evidence="1">
    <location>
        <begin position="252"/>
        <end position="261"/>
    </location>
</feature>
<feature type="compositionally biased region" description="Polar residues" evidence="1">
    <location>
        <begin position="213"/>
        <end position="251"/>
    </location>
</feature>
<feature type="region of interest" description="Disordered" evidence="1">
    <location>
        <begin position="213"/>
        <end position="270"/>
    </location>
</feature>
<dbReference type="EMBL" id="AOKY01000853">
    <property type="protein sequence ID" value="KDB20302.1"/>
    <property type="molecule type" value="Genomic_DNA"/>
</dbReference>
<evidence type="ECO:0000256" key="1">
    <source>
        <dbReference type="SAM" id="MobiDB-lite"/>
    </source>
</evidence>
<gene>
    <name evidence="2" type="ORF">H109_07746</name>
</gene>
<dbReference type="OrthoDB" id="4173978at2759"/>
<dbReference type="Proteomes" id="UP000024533">
    <property type="component" value="Unassembled WGS sequence"/>
</dbReference>
<name>A0A059IYI6_TRIIM</name>
<accession>A0A059IYI6</accession>
<dbReference type="HOGENOM" id="CLU_090090_0_0_1"/>